<name>A0A2P5BW08_TREOI</name>
<keyword evidence="2" id="KW-1133">Transmembrane helix</keyword>
<dbReference type="InterPro" id="IPR036396">
    <property type="entry name" value="Cyt_P450_sf"/>
</dbReference>
<dbReference type="Gene3D" id="1.10.630.10">
    <property type="entry name" value="Cytochrome P450"/>
    <property type="match status" value="1"/>
</dbReference>
<accession>A0A2P5BW08</accession>
<sequence length="213" mass="23990">MEWSIVSSVLLAIVITTTISILSRRRKSLGHGPKLPPGPPGWPIIGNLFDLGSMPHRSLADLRPKYGEVVWLKLGAINTMAVLSSRAAAELFRHHDLSFATRALTETSRAHDYHLSSVALAPYGAYWRVMRRLMTTEMFVGRRVGETAPLRRRICAGLPLAQCLLHFVLGSLIHHFDWRLDEKVSRETMDMRDRMGIVARKLEPLFAVPTKCL</sequence>
<evidence type="ECO:0000313" key="3">
    <source>
        <dbReference type="EMBL" id="PON52976.1"/>
    </source>
</evidence>
<dbReference type="GO" id="GO:0005506">
    <property type="term" value="F:iron ion binding"/>
    <property type="evidence" value="ECO:0007669"/>
    <property type="project" value="InterPro"/>
</dbReference>
<proteinExistence type="inferred from homology"/>
<keyword evidence="2" id="KW-0472">Membrane</keyword>
<dbReference type="PANTHER" id="PTHR47950:SF14">
    <property type="entry name" value="CYTOCHROME P450 76A2-LIKE ISOFORM X1"/>
    <property type="match status" value="1"/>
</dbReference>
<dbReference type="Pfam" id="PF00067">
    <property type="entry name" value="p450"/>
    <property type="match status" value="1"/>
</dbReference>
<dbReference type="STRING" id="63057.A0A2P5BW08"/>
<reference evidence="4" key="1">
    <citation type="submission" date="2016-06" db="EMBL/GenBank/DDBJ databases">
        <title>Parallel loss of symbiosis genes in relatives of nitrogen-fixing non-legume Parasponia.</title>
        <authorList>
            <person name="Van Velzen R."/>
            <person name="Holmer R."/>
            <person name="Bu F."/>
            <person name="Rutten L."/>
            <person name="Van Zeijl A."/>
            <person name="Liu W."/>
            <person name="Santuari L."/>
            <person name="Cao Q."/>
            <person name="Sharma T."/>
            <person name="Shen D."/>
            <person name="Roswanjaya Y."/>
            <person name="Wardhani T."/>
            <person name="Kalhor M.S."/>
            <person name="Jansen J."/>
            <person name="Van den Hoogen J."/>
            <person name="Gungor B."/>
            <person name="Hartog M."/>
            <person name="Hontelez J."/>
            <person name="Verver J."/>
            <person name="Yang W.-C."/>
            <person name="Schijlen E."/>
            <person name="Repin R."/>
            <person name="Schilthuizen M."/>
            <person name="Schranz E."/>
            <person name="Heidstra R."/>
            <person name="Miyata K."/>
            <person name="Fedorova E."/>
            <person name="Kohlen W."/>
            <person name="Bisseling T."/>
            <person name="Smit S."/>
            <person name="Geurts R."/>
        </authorList>
    </citation>
    <scope>NUCLEOTIDE SEQUENCE [LARGE SCALE GENOMIC DNA]</scope>
    <source>
        <strain evidence="4">cv. RG33-2</strain>
    </source>
</reference>
<gene>
    <name evidence="3" type="ORF">TorRG33x02_306900</name>
</gene>
<protein>
    <submittedName>
        <fullName evidence="3">Cytochrome P</fullName>
    </submittedName>
</protein>
<dbReference type="GO" id="GO:0016705">
    <property type="term" value="F:oxidoreductase activity, acting on paired donors, with incorporation or reduction of molecular oxygen"/>
    <property type="evidence" value="ECO:0007669"/>
    <property type="project" value="InterPro"/>
</dbReference>
<dbReference type="PANTHER" id="PTHR47950">
    <property type="entry name" value="CYTOCHROME P450, FAMILY 76, SUBFAMILY C, POLYPEPTIDE 5-RELATED"/>
    <property type="match status" value="1"/>
</dbReference>
<keyword evidence="2" id="KW-0812">Transmembrane</keyword>
<dbReference type="EMBL" id="JXTC01000451">
    <property type="protein sequence ID" value="PON52976.1"/>
    <property type="molecule type" value="Genomic_DNA"/>
</dbReference>
<dbReference type="GO" id="GO:0004497">
    <property type="term" value="F:monooxygenase activity"/>
    <property type="evidence" value="ECO:0007669"/>
    <property type="project" value="InterPro"/>
</dbReference>
<evidence type="ECO:0000256" key="1">
    <source>
        <dbReference type="ARBA" id="ARBA00010617"/>
    </source>
</evidence>
<dbReference type="Proteomes" id="UP000237000">
    <property type="component" value="Unassembled WGS sequence"/>
</dbReference>
<dbReference type="SUPFAM" id="SSF48264">
    <property type="entry name" value="Cytochrome P450"/>
    <property type="match status" value="2"/>
</dbReference>
<keyword evidence="4" id="KW-1185">Reference proteome</keyword>
<organism evidence="3 4">
    <name type="scientific">Trema orientale</name>
    <name type="common">Charcoal tree</name>
    <name type="synonym">Celtis orientalis</name>
    <dbReference type="NCBI Taxonomy" id="63057"/>
    <lineage>
        <taxon>Eukaryota</taxon>
        <taxon>Viridiplantae</taxon>
        <taxon>Streptophyta</taxon>
        <taxon>Embryophyta</taxon>
        <taxon>Tracheophyta</taxon>
        <taxon>Spermatophyta</taxon>
        <taxon>Magnoliopsida</taxon>
        <taxon>eudicotyledons</taxon>
        <taxon>Gunneridae</taxon>
        <taxon>Pentapetalae</taxon>
        <taxon>rosids</taxon>
        <taxon>fabids</taxon>
        <taxon>Rosales</taxon>
        <taxon>Cannabaceae</taxon>
        <taxon>Trema</taxon>
    </lineage>
</organism>
<feature type="transmembrane region" description="Helical" evidence="2">
    <location>
        <begin position="6"/>
        <end position="23"/>
    </location>
</feature>
<dbReference type="AlphaFoldDB" id="A0A2P5BW08"/>
<evidence type="ECO:0000313" key="4">
    <source>
        <dbReference type="Proteomes" id="UP000237000"/>
    </source>
</evidence>
<dbReference type="InParanoid" id="A0A2P5BW08"/>
<comment type="similarity">
    <text evidence="1">Belongs to the cytochrome P450 family.</text>
</comment>
<dbReference type="OrthoDB" id="1055148at2759"/>
<dbReference type="GO" id="GO:0020037">
    <property type="term" value="F:heme binding"/>
    <property type="evidence" value="ECO:0007669"/>
    <property type="project" value="InterPro"/>
</dbReference>
<comment type="caution">
    <text evidence="3">The sequence shown here is derived from an EMBL/GenBank/DDBJ whole genome shotgun (WGS) entry which is preliminary data.</text>
</comment>
<dbReference type="InterPro" id="IPR001128">
    <property type="entry name" value="Cyt_P450"/>
</dbReference>
<evidence type="ECO:0000256" key="2">
    <source>
        <dbReference type="SAM" id="Phobius"/>
    </source>
</evidence>